<feature type="compositionally biased region" description="Pro residues" evidence="1">
    <location>
        <begin position="664"/>
        <end position="679"/>
    </location>
</feature>
<dbReference type="Pfam" id="PF20167">
    <property type="entry name" value="Transposase_32"/>
    <property type="match status" value="1"/>
</dbReference>
<dbReference type="AlphaFoldDB" id="A0A843VYB6"/>
<dbReference type="Proteomes" id="UP000652761">
    <property type="component" value="Unassembled WGS sequence"/>
</dbReference>
<dbReference type="EMBL" id="NMUH01001877">
    <property type="protein sequence ID" value="MQL96119.1"/>
    <property type="molecule type" value="Genomic_DNA"/>
</dbReference>
<evidence type="ECO:0000259" key="2">
    <source>
        <dbReference type="Pfam" id="PF20167"/>
    </source>
</evidence>
<comment type="caution">
    <text evidence="3">The sequence shown here is derived from an EMBL/GenBank/DDBJ whole genome shotgun (WGS) entry which is preliminary data.</text>
</comment>
<reference evidence="3" key="1">
    <citation type="submission" date="2017-07" db="EMBL/GenBank/DDBJ databases">
        <title>Taro Niue Genome Assembly and Annotation.</title>
        <authorList>
            <person name="Atibalentja N."/>
            <person name="Keating K."/>
            <person name="Fields C.J."/>
        </authorList>
    </citation>
    <scope>NUCLEOTIDE SEQUENCE</scope>
    <source>
        <strain evidence="3">Niue_2</strain>
        <tissue evidence="3">Leaf</tissue>
    </source>
</reference>
<keyword evidence="4" id="KW-1185">Reference proteome</keyword>
<evidence type="ECO:0000313" key="4">
    <source>
        <dbReference type="Proteomes" id="UP000652761"/>
    </source>
</evidence>
<gene>
    <name evidence="3" type="ORF">Taro_028796</name>
</gene>
<feature type="domain" description="Putative plant transposon protein" evidence="2">
    <location>
        <begin position="58"/>
        <end position="236"/>
    </location>
</feature>
<feature type="region of interest" description="Disordered" evidence="1">
    <location>
        <begin position="438"/>
        <end position="507"/>
    </location>
</feature>
<name>A0A843VYB6_COLES</name>
<feature type="compositionally biased region" description="Polar residues" evidence="1">
    <location>
        <begin position="489"/>
        <end position="504"/>
    </location>
</feature>
<feature type="region of interest" description="Disordered" evidence="1">
    <location>
        <begin position="780"/>
        <end position="801"/>
    </location>
</feature>
<sequence length="1025" mass="110283">MAAPMITGSVGGYSAEFLSPKEQERFTFVKTKICGNKAVDVQNLEKSGMTSLVEALRRMQWMDVATFTEVSYLDLVKAFFICLKPEADGSLVSSVRGIQIKINHELLHELFGVKTSGYSGIHSMNDEVKGLGIIGPGFKLKDGKLDINQMSAFNRLLHFIVCQIIVPRSATFSSCTRADSDIMFWAIQNKEINLAAVMIERMKFAHAQIWETKSKLNVYLPYAHLLTKIFKHFGVDVSGVVVEKMGQSIRSRNLKKSEGEAIIGDIPEVQKEAAAAEQAAVAEQATAAEQAAAAELAAAVVQAAAVPVVASQAEVSESPVVEIDSHSPEVQMEDGAAGVADSLPTTLVASILREVLDSIPSTSATSKVGGCVEEEVMAPGHTEIQSEPVANVEIQAGTQQDVVMEEAPSQGEQSVIEPEMSESVAEGHLEKVVLEDAPTQGEQESVELPAPIQGEQVGTEEPLVENVPESAAPSQEIPPPASVPVSEGPSASNINHVEPVTQQGKQKRIVFRRPRKGHRKVNLKPVMALLKAQGEILSSVQTSIQGIVASQASTSSDLSSIRNAMKWFNKEMSDMKSMLAVLSKYSRVSPSRPAAAPRPPGPAGPSAQVSRPAGPSVLGSEEPVLASGSSGPSSAVSEGQAKGKEPLTASKAPDTSSLATPTLSSPPSPSTAPPAPPTIKHPVPRTQPSSSFISSQPSFSPTPSHISAPSSFNPKPSPPQAQTPPVQPTSSFNPKHLFYPPTPPSSVIFPPEKPLPLGVFDTNLPDDFERNTLITILSTASHIHRTDPPSPAKKKRKTSSSLGIPSVPLFPPLWYSLTLDPKRRPIYKEYLQKCILSTIYGIPFLNLSEHLNIVLPLTQISQFLKSKILEGTEFKTEDQWAAVKGNKAQYEKYLTARAESPTHRAHPLTFSEWFIIQNKNSWGPYILKEIRIARNFQLYSDFCYLNKLPETMVTRGRRGAGPARGDVSAGDQQAPAQQAQDQTGVPLPPPPPPVDYGALMQGLVHAMQTQAHTTAALQAQVQVQA</sequence>
<evidence type="ECO:0000313" key="3">
    <source>
        <dbReference type="EMBL" id="MQL96119.1"/>
    </source>
</evidence>
<evidence type="ECO:0000256" key="1">
    <source>
        <dbReference type="SAM" id="MobiDB-lite"/>
    </source>
</evidence>
<feature type="region of interest" description="Disordered" evidence="1">
    <location>
        <begin position="586"/>
        <end position="737"/>
    </location>
</feature>
<feature type="region of interest" description="Disordered" evidence="1">
    <location>
        <begin position="956"/>
        <end position="994"/>
    </location>
</feature>
<accession>A0A843VYB6</accession>
<feature type="compositionally biased region" description="Low complexity" evidence="1">
    <location>
        <begin position="960"/>
        <end position="982"/>
    </location>
</feature>
<organism evidence="3 4">
    <name type="scientific">Colocasia esculenta</name>
    <name type="common">Wild taro</name>
    <name type="synonym">Arum esculentum</name>
    <dbReference type="NCBI Taxonomy" id="4460"/>
    <lineage>
        <taxon>Eukaryota</taxon>
        <taxon>Viridiplantae</taxon>
        <taxon>Streptophyta</taxon>
        <taxon>Embryophyta</taxon>
        <taxon>Tracheophyta</taxon>
        <taxon>Spermatophyta</taxon>
        <taxon>Magnoliopsida</taxon>
        <taxon>Liliopsida</taxon>
        <taxon>Araceae</taxon>
        <taxon>Aroideae</taxon>
        <taxon>Colocasieae</taxon>
        <taxon>Colocasia</taxon>
    </lineage>
</organism>
<proteinExistence type="predicted"/>
<feature type="compositionally biased region" description="Low complexity" evidence="1">
    <location>
        <begin position="623"/>
        <end position="637"/>
    </location>
</feature>
<protein>
    <recommendedName>
        <fullName evidence="2">Putative plant transposon protein domain-containing protein</fullName>
    </recommendedName>
</protein>
<feature type="compositionally biased region" description="Pro residues" evidence="1">
    <location>
        <begin position="715"/>
        <end position="727"/>
    </location>
</feature>
<feature type="compositionally biased region" description="Low complexity" evidence="1">
    <location>
        <begin position="686"/>
        <end position="704"/>
    </location>
</feature>
<dbReference type="InterPro" id="IPR046796">
    <property type="entry name" value="Transposase_32_dom"/>
</dbReference>